<protein>
    <submittedName>
        <fullName evidence="2">YqgE/AlgH family protein</fullName>
    </submittedName>
</protein>
<dbReference type="GO" id="GO:0005829">
    <property type="term" value="C:cytosol"/>
    <property type="evidence" value="ECO:0007669"/>
    <property type="project" value="TreeGrafter"/>
</dbReference>
<dbReference type="InterPro" id="IPR003774">
    <property type="entry name" value="AlgH-like"/>
</dbReference>
<comment type="similarity">
    <text evidence="1">Belongs to the UPF0301 (AlgH) family.</text>
</comment>
<reference evidence="2 3" key="1">
    <citation type="submission" date="2019-02" db="EMBL/GenBank/DDBJ databases">
        <title>Isolation and identification of novel species under the genus Muribaculum.</title>
        <authorList>
            <person name="Miyake S."/>
            <person name="Ding Y."/>
            <person name="Low A."/>
            <person name="Soh M."/>
            <person name="Seedorf H."/>
        </authorList>
    </citation>
    <scope>NUCLEOTIDE SEQUENCE [LARGE SCALE GENOMIC DNA]</scope>
    <source>
        <strain evidence="2 3">TLL-A4</strain>
    </source>
</reference>
<accession>A0A4P7VKB9</accession>
<sequence>MMKIFCYNQNEFVYLWPIKHTYRIMNKIDSLLFNIDLPKGVPCRGALLVAEPFLKEKYFNHAVICLIDYEIGETSMGIVMNKMTNYTLSDLISTVTRKEPIPIYCGGPMSCDRLYFIHTLGDIIPGARCICPGLYIGGDFDSMLDYVNSDYPVEGTIRFYLGYSGWGIGQLDEELKDNVWAVTSITDADSLLLGAEDGYWHGQVRSMGNNYKGWLYHPQNPRLN</sequence>
<keyword evidence="3" id="KW-1185">Reference proteome</keyword>
<dbReference type="SUPFAM" id="SSF143456">
    <property type="entry name" value="VC0467-like"/>
    <property type="match status" value="1"/>
</dbReference>
<dbReference type="AlphaFoldDB" id="A0A4P7VKB9"/>
<dbReference type="PANTHER" id="PTHR30327">
    <property type="entry name" value="UNCHARACTERIZED PROTEIN YQGE"/>
    <property type="match status" value="1"/>
</dbReference>
<organism evidence="2 3">
    <name type="scientific">Muribaculum gordoncarteri</name>
    <dbReference type="NCBI Taxonomy" id="2530390"/>
    <lineage>
        <taxon>Bacteria</taxon>
        <taxon>Pseudomonadati</taxon>
        <taxon>Bacteroidota</taxon>
        <taxon>Bacteroidia</taxon>
        <taxon>Bacteroidales</taxon>
        <taxon>Muribaculaceae</taxon>
        <taxon>Muribaculum</taxon>
    </lineage>
</organism>
<dbReference type="KEGG" id="mgod:E7746_07860"/>
<dbReference type="Gene3D" id="3.40.1740.10">
    <property type="entry name" value="VC0467-like"/>
    <property type="match status" value="1"/>
</dbReference>
<dbReference type="Proteomes" id="UP000297031">
    <property type="component" value="Chromosome"/>
</dbReference>
<evidence type="ECO:0000313" key="2">
    <source>
        <dbReference type="EMBL" id="QCD35804.1"/>
    </source>
</evidence>
<evidence type="ECO:0000313" key="3">
    <source>
        <dbReference type="Proteomes" id="UP000297031"/>
    </source>
</evidence>
<name>A0A4P7VKB9_9BACT</name>
<evidence type="ECO:0000256" key="1">
    <source>
        <dbReference type="ARBA" id="ARBA00009600"/>
    </source>
</evidence>
<dbReference type="EMBL" id="CP039393">
    <property type="protein sequence ID" value="QCD35804.1"/>
    <property type="molecule type" value="Genomic_DNA"/>
</dbReference>
<dbReference type="Pfam" id="PF02622">
    <property type="entry name" value="DUF179"/>
    <property type="match status" value="1"/>
</dbReference>
<gene>
    <name evidence="2" type="ORF">E7746_07860</name>
</gene>
<proteinExistence type="inferred from homology"/>
<dbReference type="OrthoDB" id="9807486at2"/>
<dbReference type="PANTHER" id="PTHR30327:SF1">
    <property type="entry name" value="UPF0301 PROTEIN YQGE"/>
    <property type="match status" value="1"/>
</dbReference>